<proteinExistence type="predicted"/>
<reference evidence="1 2" key="1">
    <citation type="submission" date="2019-03" db="EMBL/GenBank/DDBJ databases">
        <title>Roseomonas sp. a novel Roseomonas species isolated from Sea whip Gorgonian.</title>
        <authorList>
            <person name="Li F."/>
            <person name="Pan X."/>
            <person name="Huang S."/>
            <person name="Li Z."/>
            <person name="Meng B."/>
        </authorList>
    </citation>
    <scope>NUCLEOTIDE SEQUENCE [LARGE SCALE GENOMIC DNA]</scope>
    <source>
        <strain evidence="1 2">M0104</strain>
    </source>
</reference>
<keyword evidence="2" id="KW-1185">Reference proteome</keyword>
<sequence>MRIRRLRLVLPARLAPTATQDARRIAEAAGAALAGAEAPPGRIAVTLPGLGRPAAALAADAGGRLGAAAAGKEKGKGKGRP</sequence>
<dbReference type="Proteomes" id="UP000460715">
    <property type="component" value="Unassembled WGS sequence"/>
</dbReference>
<protein>
    <submittedName>
        <fullName evidence="1">Uncharacterized protein</fullName>
    </submittedName>
</protein>
<accession>A0A845BPM4</accession>
<dbReference type="EMBL" id="SNVJ01000020">
    <property type="protein sequence ID" value="MXP65359.1"/>
    <property type="molecule type" value="Genomic_DNA"/>
</dbReference>
<comment type="caution">
    <text evidence="1">The sequence shown here is derived from an EMBL/GenBank/DDBJ whole genome shotgun (WGS) entry which is preliminary data.</text>
</comment>
<gene>
    <name evidence="1" type="ORF">E0493_18585</name>
</gene>
<name>A0A845BPM4_9PROT</name>
<evidence type="ECO:0000313" key="1">
    <source>
        <dbReference type="EMBL" id="MXP65359.1"/>
    </source>
</evidence>
<dbReference type="AlphaFoldDB" id="A0A845BPM4"/>
<dbReference type="RefSeq" id="WP_160938768.1">
    <property type="nucleotide sequence ID" value="NZ_SNVJ01000020.1"/>
</dbReference>
<organism evidence="1 2">
    <name type="scientific">Teichococcus coralli</name>
    <dbReference type="NCBI Taxonomy" id="2545983"/>
    <lineage>
        <taxon>Bacteria</taxon>
        <taxon>Pseudomonadati</taxon>
        <taxon>Pseudomonadota</taxon>
        <taxon>Alphaproteobacteria</taxon>
        <taxon>Acetobacterales</taxon>
        <taxon>Roseomonadaceae</taxon>
        <taxon>Roseomonas</taxon>
    </lineage>
</organism>
<evidence type="ECO:0000313" key="2">
    <source>
        <dbReference type="Proteomes" id="UP000460715"/>
    </source>
</evidence>